<evidence type="ECO:0000313" key="4">
    <source>
        <dbReference type="Proteomes" id="UP000053558"/>
    </source>
</evidence>
<organism evidence="3 4">
    <name type="scientific">Coniophora puteana (strain RWD-64-598)</name>
    <name type="common">Brown rot fungus</name>
    <dbReference type="NCBI Taxonomy" id="741705"/>
    <lineage>
        <taxon>Eukaryota</taxon>
        <taxon>Fungi</taxon>
        <taxon>Dikarya</taxon>
        <taxon>Basidiomycota</taxon>
        <taxon>Agaricomycotina</taxon>
        <taxon>Agaricomycetes</taxon>
        <taxon>Agaricomycetidae</taxon>
        <taxon>Boletales</taxon>
        <taxon>Coniophorineae</taxon>
        <taxon>Coniophoraceae</taxon>
        <taxon>Coniophora</taxon>
    </lineage>
</organism>
<protein>
    <recommendedName>
        <fullName evidence="5">Arrestin-like N-terminal domain-containing protein</fullName>
    </recommendedName>
</protein>
<dbReference type="eggNOG" id="ENOG502R1Y2">
    <property type="taxonomic scope" value="Eukaryota"/>
</dbReference>
<accession>R7SGZ5</accession>
<dbReference type="Proteomes" id="UP000053558">
    <property type="component" value="Unassembled WGS sequence"/>
</dbReference>
<dbReference type="AlphaFoldDB" id="R7SGZ5"/>
<proteinExistence type="predicted"/>
<reference evidence="4" key="1">
    <citation type="journal article" date="2012" name="Science">
        <title>The Paleozoic origin of enzymatic lignin decomposition reconstructed from 31 fungal genomes.</title>
        <authorList>
            <person name="Floudas D."/>
            <person name="Binder M."/>
            <person name="Riley R."/>
            <person name="Barry K."/>
            <person name="Blanchette R.A."/>
            <person name="Henrissat B."/>
            <person name="Martinez A.T."/>
            <person name="Otillar R."/>
            <person name="Spatafora J.W."/>
            <person name="Yadav J.S."/>
            <person name="Aerts A."/>
            <person name="Benoit I."/>
            <person name="Boyd A."/>
            <person name="Carlson A."/>
            <person name="Copeland A."/>
            <person name="Coutinho P.M."/>
            <person name="de Vries R.P."/>
            <person name="Ferreira P."/>
            <person name="Findley K."/>
            <person name="Foster B."/>
            <person name="Gaskell J."/>
            <person name="Glotzer D."/>
            <person name="Gorecki P."/>
            <person name="Heitman J."/>
            <person name="Hesse C."/>
            <person name="Hori C."/>
            <person name="Igarashi K."/>
            <person name="Jurgens J.A."/>
            <person name="Kallen N."/>
            <person name="Kersten P."/>
            <person name="Kohler A."/>
            <person name="Kuees U."/>
            <person name="Kumar T.K.A."/>
            <person name="Kuo A."/>
            <person name="LaButti K."/>
            <person name="Larrondo L.F."/>
            <person name="Lindquist E."/>
            <person name="Ling A."/>
            <person name="Lombard V."/>
            <person name="Lucas S."/>
            <person name="Lundell T."/>
            <person name="Martin R."/>
            <person name="McLaughlin D.J."/>
            <person name="Morgenstern I."/>
            <person name="Morin E."/>
            <person name="Murat C."/>
            <person name="Nagy L.G."/>
            <person name="Nolan M."/>
            <person name="Ohm R.A."/>
            <person name="Patyshakuliyeva A."/>
            <person name="Rokas A."/>
            <person name="Ruiz-Duenas F.J."/>
            <person name="Sabat G."/>
            <person name="Salamov A."/>
            <person name="Samejima M."/>
            <person name="Schmutz J."/>
            <person name="Slot J.C."/>
            <person name="St John F."/>
            <person name="Stenlid J."/>
            <person name="Sun H."/>
            <person name="Sun S."/>
            <person name="Syed K."/>
            <person name="Tsang A."/>
            <person name="Wiebenga A."/>
            <person name="Young D."/>
            <person name="Pisabarro A."/>
            <person name="Eastwood D.C."/>
            <person name="Martin F."/>
            <person name="Cullen D."/>
            <person name="Grigoriev I.V."/>
            <person name="Hibbett D.S."/>
        </authorList>
    </citation>
    <scope>NUCLEOTIDE SEQUENCE [LARGE SCALE GENOMIC DNA]</scope>
    <source>
        <strain evidence="4">RWD-64-598 SS2</strain>
    </source>
</reference>
<evidence type="ECO:0000256" key="1">
    <source>
        <dbReference type="SAM" id="MobiDB-lite"/>
    </source>
</evidence>
<feature type="signal peptide" evidence="2">
    <location>
        <begin position="1"/>
        <end position="25"/>
    </location>
</feature>
<dbReference type="KEGG" id="cput:CONPUDRAFT_160032"/>
<evidence type="ECO:0000256" key="2">
    <source>
        <dbReference type="SAM" id="SignalP"/>
    </source>
</evidence>
<keyword evidence="4" id="KW-1185">Reference proteome</keyword>
<dbReference type="GeneID" id="19204222"/>
<name>R7SGZ5_CONPW</name>
<sequence>MFPKGFASLLAVAGLASQAATSVQPEPPSDCTFKAWVRAPDLAPNTIVTGDVRVKAARSYEVEAINVGLRYKERRFVKTVREGEVLPSHPGQGPRTKNLGAMPVSPWELPTHSEWFNPGEAHTEYLKAYLNQTLWDVSEEELVLFDIRHPVNLAQRPGVNFELFSKLEERFSILVPNTNFPPAPAFAERGFMSSQAKLGEMKYSEYVYDYFVEITTTNGSKVEVPAGITAFQPIIEASEGTPITETVNMKLRDGISDKSDDTNITYTVEITLPEGRTLTQGSTTNVTAVIHRMGPATGTSLEARVDLFMGAKGNEHNRVNRIQPAQDLRAQLRATAATAAEEPEDPSALPQYRFYPKPRGPFILPSATPEEIATGAIIRTSSVPITIPIAVNSRAMPDFETRWSTFGHRLGISLTIAEPNNDAPSPRRAGSPYMPFFVDDDDYEWTPWSTKPASDVPPTKRTSYTGITEVPVVVVPISPSDSAPIAGKASPSASAGQEQQIFNVGNTATDMPPPVWYLTPGARSPVFVDRSSVDDLLTKLPAERDALAPVIDAKLHSYPEDECLYVVDGATAPPSVPPAADPPPSVSYTLEVVLVSPVLAELDDAVELAADIDGEEDAESGEKARVQLSRRTKRLVGSTRTRDESRAW</sequence>
<dbReference type="OrthoDB" id="2590241at2759"/>
<dbReference type="RefSeq" id="XP_007775348.1">
    <property type="nucleotide sequence ID" value="XM_007777158.1"/>
</dbReference>
<evidence type="ECO:0008006" key="5">
    <source>
        <dbReference type="Google" id="ProtNLM"/>
    </source>
</evidence>
<gene>
    <name evidence="3" type="ORF">CONPUDRAFT_160032</name>
</gene>
<feature type="chain" id="PRO_5004455546" description="Arrestin-like N-terminal domain-containing protein" evidence="2">
    <location>
        <begin position="26"/>
        <end position="648"/>
    </location>
</feature>
<evidence type="ECO:0000313" key="3">
    <source>
        <dbReference type="EMBL" id="EIW74324.1"/>
    </source>
</evidence>
<dbReference type="EMBL" id="JH711592">
    <property type="protein sequence ID" value="EIW74324.1"/>
    <property type="molecule type" value="Genomic_DNA"/>
</dbReference>
<keyword evidence="2" id="KW-0732">Signal</keyword>
<feature type="region of interest" description="Disordered" evidence="1">
    <location>
        <begin position="612"/>
        <end position="648"/>
    </location>
</feature>